<protein>
    <submittedName>
        <fullName evidence="1">Uncharacterized protein</fullName>
    </submittedName>
</protein>
<proteinExistence type="predicted"/>
<gene>
    <name evidence="1" type="ORF">LAESUDRAFT_728402</name>
</gene>
<dbReference type="RefSeq" id="XP_040761911.1">
    <property type="nucleotide sequence ID" value="XM_040909434.1"/>
</dbReference>
<sequence>MKLQSAKWSAIAGATRQLGLSGEFAISHPTAFRVRVQAGRYRGMEDEALRYDRRFTQRQQDGYISAP</sequence>
<dbReference type="Proteomes" id="UP000076871">
    <property type="component" value="Unassembled WGS sequence"/>
</dbReference>
<accession>A0A165D544</accession>
<evidence type="ECO:0000313" key="1">
    <source>
        <dbReference type="EMBL" id="KZT04171.1"/>
    </source>
</evidence>
<dbReference type="GeneID" id="63826463"/>
<evidence type="ECO:0000313" key="2">
    <source>
        <dbReference type="Proteomes" id="UP000076871"/>
    </source>
</evidence>
<reference evidence="1 2" key="1">
    <citation type="journal article" date="2016" name="Mol. Biol. Evol.">
        <title>Comparative Genomics of Early-Diverging Mushroom-Forming Fungi Provides Insights into the Origins of Lignocellulose Decay Capabilities.</title>
        <authorList>
            <person name="Nagy L.G."/>
            <person name="Riley R."/>
            <person name="Tritt A."/>
            <person name="Adam C."/>
            <person name="Daum C."/>
            <person name="Floudas D."/>
            <person name="Sun H."/>
            <person name="Yadav J.S."/>
            <person name="Pangilinan J."/>
            <person name="Larsson K.H."/>
            <person name="Matsuura K."/>
            <person name="Barry K."/>
            <person name="Labutti K."/>
            <person name="Kuo R."/>
            <person name="Ohm R.A."/>
            <person name="Bhattacharya S.S."/>
            <person name="Shirouzu T."/>
            <person name="Yoshinaga Y."/>
            <person name="Martin F.M."/>
            <person name="Grigoriev I.V."/>
            <person name="Hibbett D.S."/>
        </authorList>
    </citation>
    <scope>NUCLEOTIDE SEQUENCE [LARGE SCALE GENOMIC DNA]</scope>
    <source>
        <strain evidence="1 2">93-53</strain>
    </source>
</reference>
<dbReference type="AlphaFoldDB" id="A0A165D544"/>
<keyword evidence="2" id="KW-1185">Reference proteome</keyword>
<dbReference type="EMBL" id="KV427638">
    <property type="protein sequence ID" value="KZT04171.1"/>
    <property type="molecule type" value="Genomic_DNA"/>
</dbReference>
<organism evidence="1 2">
    <name type="scientific">Laetiporus sulphureus 93-53</name>
    <dbReference type="NCBI Taxonomy" id="1314785"/>
    <lineage>
        <taxon>Eukaryota</taxon>
        <taxon>Fungi</taxon>
        <taxon>Dikarya</taxon>
        <taxon>Basidiomycota</taxon>
        <taxon>Agaricomycotina</taxon>
        <taxon>Agaricomycetes</taxon>
        <taxon>Polyporales</taxon>
        <taxon>Laetiporus</taxon>
    </lineage>
</organism>
<name>A0A165D544_9APHY</name>
<dbReference type="InParanoid" id="A0A165D544"/>